<sequence length="40" mass="4627">MWAEMNQRRMALVEERLARPGMALLPGVGGRRRQVAQVEY</sequence>
<evidence type="ECO:0000313" key="2">
    <source>
        <dbReference type="Proteomes" id="UP000663760"/>
    </source>
</evidence>
<organism evidence="1 2">
    <name type="scientific">Spirodela intermedia</name>
    <name type="common">Intermediate duckweed</name>
    <dbReference type="NCBI Taxonomy" id="51605"/>
    <lineage>
        <taxon>Eukaryota</taxon>
        <taxon>Viridiplantae</taxon>
        <taxon>Streptophyta</taxon>
        <taxon>Embryophyta</taxon>
        <taxon>Tracheophyta</taxon>
        <taxon>Spermatophyta</taxon>
        <taxon>Magnoliopsida</taxon>
        <taxon>Liliopsida</taxon>
        <taxon>Araceae</taxon>
        <taxon>Lemnoideae</taxon>
        <taxon>Spirodela</taxon>
    </lineage>
</organism>
<dbReference type="Proteomes" id="UP000663760">
    <property type="component" value="Chromosome 7"/>
</dbReference>
<protein>
    <submittedName>
        <fullName evidence="1">Uncharacterized protein</fullName>
    </submittedName>
</protein>
<dbReference type="EMBL" id="LR746270">
    <property type="protein sequence ID" value="CAA7400156.1"/>
    <property type="molecule type" value="Genomic_DNA"/>
</dbReference>
<gene>
    <name evidence="1" type="ORF">SI8410_07010826</name>
</gene>
<dbReference type="AlphaFoldDB" id="A0A7I8KS64"/>
<reference evidence="1" key="1">
    <citation type="submission" date="2020-02" db="EMBL/GenBank/DDBJ databases">
        <authorList>
            <person name="Scholz U."/>
            <person name="Mascher M."/>
            <person name="Fiebig A."/>
        </authorList>
    </citation>
    <scope>NUCLEOTIDE SEQUENCE</scope>
</reference>
<proteinExistence type="predicted"/>
<evidence type="ECO:0000313" key="1">
    <source>
        <dbReference type="EMBL" id="CAA7400156.1"/>
    </source>
</evidence>
<accession>A0A7I8KS64</accession>
<keyword evidence="2" id="KW-1185">Reference proteome</keyword>
<name>A0A7I8KS64_SPIIN</name>